<proteinExistence type="predicted"/>
<accession>A0A8S9IYD2</accession>
<comment type="caution">
    <text evidence="2">The sequence shown here is derived from an EMBL/GenBank/DDBJ whole genome shotgun (WGS) entry which is preliminary data.</text>
</comment>
<name>A0A8S9IYD2_BRACR</name>
<evidence type="ECO:0000256" key="1">
    <source>
        <dbReference type="SAM" id="MobiDB-lite"/>
    </source>
</evidence>
<evidence type="ECO:0000313" key="2">
    <source>
        <dbReference type="EMBL" id="KAF2574708.1"/>
    </source>
</evidence>
<feature type="compositionally biased region" description="Polar residues" evidence="1">
    <location>
        <begin position="88"/>
        <end position="107"/>
    </location>
</feature>
<feature type="region of interest" description="Disordered" evidence="1">
    <location>
        <begin position="88"/>
        <end position="130"/>
    </location>
</feature>
<sequence length="130" mass="14774">MAVNDAPPETPDDPYDEEYIKKGILVPKFLPLRPEIQAQVDQIHFLQKHVERELVSAESVKQTDEQRSTERFKNESIGRIAHQTTSILRHRSTLTSQHRSTDSQNSAEEPLIPTVPGNSTGKRRISMEST</sequence>
<gene>
    <name evidence="2" type="ORF">F2Q70_00003926</name>
</gene>
<dbReference type="AlphaFoldDB" id="A0A8S9IYD2"/>
<reference evidence="2" key="1">
    <citation type="submission" date="2019-12" db="EMBL/GenBank/DDBJ databases">
        <title>Genome sequencing and annotation of Brassica cretica.</title>
        <authorList>
            <person name="Studholme D.J."/>
            <person name="Sarris P.F."/>
        </authorList>
    </citation>
    <scope>NUCLEOTIDE SEQUENCE</scope>
    <source>
        <strain evidence="2">PFS-102/07</strain>
        <tissue evidence="2">Leaf</tissue>
    </source>
</reference>
<organism evidence="2">
    <name type="scientific">Brassica cretica</name>
    <name type="common">Mustard</name>
    <dbReference type="NCBI Taxonomy" id="69181"/>
    <lineage>
        <taxon>Eukaryota</taxon>
        <taxon>Viridiplantae</taxon>
        <taxon>Streptophyta</taxon>
        <taxon>Embryophyta</taxon>
        <taxon>Tracheophyta</taxon>
        <taxon>Spermatophyta</taxon>
        <taxon>Magnoliopsida</taxon>
        <taxon>eudicotyledons</taxon>
        <taxon>Gunneridae</taxon>
        <taxon>Pentapetalae</taxon>
        <taxon>rosids</taxon>
        <taxon>malvids</taxon>
        <taxon>Brassicales</taxon>
        <taxon>Brassicaceae</taxon>
        <taxon>Brassiceae</taxon>
        <taxon>Brassica</taxon>
    </lineage>
</organism>
<protein>
    <submittedName>
        <fullName evidence="2">Uncharacterized protein</fullName>
    </submittedName>
</protein>
<dbReference type="EMBL" id="QGKY02001015">
    <property type="protein sequence ID" value="KAF2574708.1"/>
    <property type="molecule type" value="Genomic_DNA"/>
</dbReference>